<dbReference type="RefSeq" id="WP_093654329.1">
    <property type="nucleotide sequence ID" value="NZ_FOET01000001.1"/>
</dbReference>
<evidence type="ECO:0000259" key="9">
    <source>
        <dbReference type="PROSITE" id="PS50850"/>
    </source>
</evidence>
<feature type="transmembrane region" description="Helical" evidence="8">
    <location>
        <begin position="342"/>
        <end position="360"/>
    </location>
</feature>
<keyword evidence="4 8" id="KW-0812">Transmembrane</keyword>
<feature type="transmembrane region" description="Helical" evidence="8">
    <location>
        <begin position="176"/>
        <end position="196"/>
    </location>
</feature>
<evidence type="ECO:0000313" key="10">
    <source>
        <dbReference type="EMBL" id="SEP57419.1"/>
    </source>
</evidence>
<feature type="transmembrane region" description="Helical" evidence="8">
    <location>
        <begin position="208"/>
        <end position="228"/>
    </location>
</feature>
<evidence type="ECO:0000256" key="7">
    <source>
        <dbReference type="ARBA" id="ARBA00023251"/>
    </source>
</evidence>
<dbReference type="Gene3D" id="1.20.1250.20">
    <property type="entry name" value="MFS general substrate transporter like domains"/>
    <property type="match status" value="1"/>
</dbReference>
<dbReference type="STRING" id="403935.SAMN05216481_101189"/>
<keyword evidence="3" id="KW-1003">Cell membrane</keyword>
<keyword evidence="2" id="KW-0813">Transport</keyword>
<keyword evidence="6 8" id="KW-0472">Membrane</keyword>
<evidence type="ECO:0000256" key="1">
    <source>
        <dbReference type="ARBA" id="ARBA00004651"/>
    </source>
</evidence>
<keyword evidence="11" id="KW-1185">Reference proteome</keyword>
<dbReference type="InterPro" id="IPR036259">
    <property type="entry name" value="MFS_trans_sf"/>
</dbReference>
<evidence type="ECO:0000256" key="8">
    <source>
        <dbReference type="SAM" id="Phobius"/>
    </source>
</evidence>
<keyword evidence="7" id="KW-0046">Antibiotic resistance</keyword>
<dbReference type="PROSITE" id="PS50850">
    <property type="entry name" value="MFS"/>
    <property type="match status" value="1"/>
</dbReference>
<gene>
    <name evidence="10" type="ORF">SAMN05216481_101189</name>
</gene>
<dbReference type="InterPro" id="IPR004638">
    <property type="entry name" value="EmrB-like"/>
</dbReference>
<dbReference type="Proteomes" id="UP000199055">
    <property type="component" value="Unassembled WGS sequence"/>
</dbReference>
<dbReference type="NCBIfam" id="TIGR00711">
    <property type="entry name" value="efflux_EmrB"/>
    <property type="match status" value="1"/>
</dbReference>
<name>A0A1H8YYY1_9ACTN</name>
<dbReference type="Pfam" id="PF07690">
    <property type="entry name" value="MFS_1"/>
    <property type="match status" value="1"/>
</dbReference>
<dbReference type="InterPro" id="IPR011701">
    <property type="entry name" value="MFS"/>
</dbReference>
<feature type="transmembrane region" description="Helical" evidence="8">
    <location>
        <begin position="234"/>
        <end position="256"/>
    </location>
</feature>
<feature type="transmembrane region" description="Helical" evidence="8">
    <location>
        <begin position="86"/>
        <end position="111"/>
    </location>
</feature>
<feature type="transmembrane region" description="Helical" evidence="8">
    <location>
        <begin position="450"/>
        <end position="471"/>
    </location>
</feature>
<feature type="transmembrane region" description="Helical" evidence="8">
    <location>
        <begin position="147"/>
        <end position="170"/>
    </location>
</feature>
<evidence type="ECO:0000313" key="11">
    <source>
        <dbReference type="Proteomes" id="UP000199055"/>
    </source>
</evidence>
<keyword evidence="5 8" id="KW-1133">Transmembrane helix</keyword>
<dbReference type="EMBL" id="FOET01000001">
    <property type="protein sequence ID" value="SEP57419.1"/>
    <property type="molecule type" value="Genomic_DNA"/>
</dbReference>
<proteinExistence type="predicted"/>
<feature type="transmembrane region" description="Helical" evidence="8">
    <location>
        <begin position="117"/>
        <end position="135"/>
    </location>
</feature>
<sequence length="486" mass="49583">MIDQMTPAAPAKPRRAGFVLAVCCLAQLTVILDASIVNVAIPSIQQDLQFTPGSLTWVYNGYLIPFAGFLLLAGRMVDLLGGRRMLLVGLAVFTVFSLVGGIAPNAGALVIGRAGQGFGGAIMASASLAVLSSTFTQPVERAKALALWGAASGSGGAIGVLSGGAIVQWMSWRWVFLINVPLCLLIVGMAVVSVATTSRIGTREGTKLDVLGSLSVTLGIAALVYGLAEGQRYGWGSARIVASLVIGVVLLAVFVLDQAKWAAQPLMELSLFRNRSVWAANVTMLALGAALPTAFYFLTLLYQSVLHYSAIRTGLVFLPLTLCAFVGAAASSVVGPKTGPRPLMLVGLFPMIAGLLWQSAADESASYIADLLGPSLLFGLGLGILVTSVAAAATAGVPEDKQGLASGVLNTSQALGGAAGLAVMVALAQWRTAQVADGGPPDVHAFASGYGVAFLATAVLLVLSLAAAAAVPRTVPGGVPGGKENI</sequence>
<dbReference type="InterPro" id="IPR020846">
    <property type="entry name" value="MFS_dom"/>
</dbReference>
<dbReference type="PANTHER" id="PTHR42718:SF46">
    <property type="entry name" value="BLR6921 PROTEIN"/>
    <property type="match status" value="1"/>
</dbReference>
<dbReference type="Gene3D" id="1.20.1720.10">
    <property type="entry name" value="Multidrug resistance protein D"/>
    <property type="match status" value="1"/>
</dbReference>
<comment type="subcellular location">
    <subcellularLocation>
        <location evidence="1">Cell membrane</location>
        <topology evidence="1">Multi-pass membrane protein</topology>
    </subcellularLocation>
</comment>
<evidence type="ECO:0000256" key="3">
    <source>
        <dbReference type="ARBA" id="ARBA00022475"/>
    </source>
</evidence>
<evidence type="ECO:0000256" key="5">
    <source>
        <dbReference type="ARBA" id="ARBA00022989"/>
    </source>
</evidence>
<feature type="transmembrane region" description="Helical" evidence="8">
    <location>
        <begin position="277"/>
        <end position="298"/>
    </location>
</feature>
<evidence type="ECO:0000256" key="6">
    <source>
        <dbReference type="ARBA" id="ARBA00023136"/>
    </source>
</evidence>
<feature type="transmembrane region" description="Helical" evidence="8">
    <location>
        <begin position="310"/>
        <end position="330"/>
    </location>
</feature>
<dbReference type="PANTHER" id="PTHR42718">
    <property type="entry name" value="MAJOR FACILITATOR SUPERFAMILY MULTIDRUG TRANSPORTER MFSC"/>
    <property type="match status" value="1"/>
</dbReference>
<protein>
    <submittedName>
        <fullName evidence="10">Drug resistance transporter, EmrB/QacA subfamily</fullName>
    </submittedName>
</protein>
<accession>A0A1H8YYY1</accession>
<feature type="transmembrane region" description="Helical" evidence="8">
    <location>
        <begin position="407"/>
        <end position="430"/>
    </location>
</feature>
<dbReference type="GO" id="GO:0005886">
    <property type="term" value="C:plasma membrane"/>
    <property type="evidence" value="ECO:0007669"/>
    <property type="project" value="UniProtKB-SubCell"/>
</dbReference>
<reference evidence="10 11" key="1">
    <citation type="submission" date="2016-10" db="EMBL/GenBank/DDBJ databases">
        <authorList>
            <person name="de Groot N.N."/>
        </authorList>
    </citation>
    <scope>NUCLEOTIDE SEQUENCE [LARGE SCALE GENOMIC DNA]</scope>
    <source>
        <strain evidence="10 11">CGMCC 4.3519</strain>
    </source>
</reference>
<feature type="transmembrane region" description="Helical" evidence="8">
    <location>
        <begin position="57"/>
        <end position="74"/>
    </location>
</feature>
<dbReference type="SUPFAM" id="SSF103473">
    <property type="entry name" value="MFS general substrate transporter"/>
    <property type="match status" value="1"/>
</dbReference>
<organism evidence="10 11">
    <name type="scientific">Streptomyces radiopugnans</name>
    <dbReference type="NCBI Taxonomy" id="403935"/>
    <lineage>
        <taxon>Bacteria</taxon>
        <taxon>Bacillati</taxon>
        <taxon>Actinomycetota</taxon>
        <taxon>Actinomycetes</taxon>
        <taxon>Kitasatosporales</taxon>
        <taxon>Streptomycetaceae</taxon>
        <taxon>Streptomyces</taxon>
    </lineage>
</organism>
<dbReference type="CDD" id="cd17321">
    <property type="entry name" value="MFS_MMR_MDR_like"/>
    <property type="match status" value="1"/>
</dbReference>
<feature type="domain" description="Major facilitator superfamily (MFS) profile" evidence="9">
    <location>
        <begin position="19"/>
        <end position="475"/>
    </location>
</feature>
<dbReference type="GO" id="GO:0046677">
    <property type="term" value="P:response to antibiotic"/>
    <property type="evidence" value="ECO:0007669"/>
    <property type="project" value="UniProtKB-KW"/>
</dbReference>
<dbReference type="GO" id="GO:0022857">
    <property type="term" value="F:transmembrane transporter activity"/>
    <property type="evidence" value="ECO:0007669"/>
    <property type="project" value="InterPro"/>
</dbReference>
<evidence type="ECO:0000256" key="4">
    <source>
        <dbReference type="ARBA" id="ARBA00022692"/>
    </source>
</evidence>
<feature type="transmembrane region" description="Helical" evidence="8">
    <location>
        <begin position="372"/>
        <end position="395"/>
    </location>
</feature>
<evidence type="ECO:0000256" key="2">
    <source>
        <dbReference type="ARBA" id="ARBA00022448"/>
    </source>
</evidence>
<dbReference type="AlphaFoldDB" id="A0A1H8YYY1"/>